<keyword evidence="2" id="KW-1185">Reference proteome</keyword>
<sequence>MRVFGVSAHDSVMRMPPAQIARAAEIQGERDAESRLLALQDISLASGLKLGQSYVDPKNPGGKPKAGEPFYSLQEFNRHMEAVEKVARPWLHTPAMRRARREAEEERRMQEFEKNLRKLT</sequence>
<dbReference type="Proteomes" id="UP001252370">
    <property type="component" value="Unassembled WGS sequence"/>
</dbReference>
<evidence type="ECO:0000313" key="1">
    <source>
        <dbReference type="EMBL" id="MDR6753421.1"/>
    </source>
</evidence>
<dbReference type="EMBL" id="JAVDTP010000014">
    <property type="protein sequence ID" value="MDR6753421.1"/>
    <property type="molecule type" value="Genomic_DNA"/>
</dbReference>
<comment type="caution">
    <text evidence="1">The sequence shown here is derived from an EMBL/GenBank/DDBJ whole genome shotgun (WGS) entry which is preliminary data.</text>
</comment>
<evidence type="ECO:0000313" key="2">
    <source>
        <dbReference type="Proteomes" id="UP001252370"/>
    </source>
</evidence>
<gene>
    <name evidence="1" type="ORF">J2Y01_003944</name>
</gene>
<reference evidence="1" key="1">
    <citation type="submission" date="2023-07" db="EMBL/GenBank/DDBJ databases">
        <title>Sorghum-associated microbial communities from plants grown in Nebraska, USA.</title>
        <authorList>
            <person name="Schachtman D."/>
        </authorList>
    </citation>
    <scope>NUCLEOTIDE SEQUENCE</scope>
    <source>
        <strain evidence="1">BE73</strain>
    </source>
</reference>
<protein>
    <submittedName>
        <fullName evidence="1">Uncharacterized protein</fullName>
    </submittedName>
</protein>
<accession>A0ACC6KLZ0</accession>
<organism evidence="1 2">
    <name type="scientific">Deinococcus soli</name>
    <name type="common">ex Cha et al. 2016</name>
    <dbReference type="NCBI Taxonomy" id="1309411"/>
    <lineage>
        <taxon>Bacteria</taxon>
        <taxon>Thermotogati</taxon>
        <taxon>Deinococcota</taxon>
        <taxon>Deinococci</taxon>
        <taxon>Deinococcales</taxon>
        <taxon>Deinococcaceae</taxon>
        <taxon>Deinococcus</taxon>
    </lineage>
</organism>
<name>A0ACC6KLZ0_9DEIO</name>
<proteinExistence type="predicted"/>